<dbReference type="PANTHER" id="PTHR42877:SF10">
    <property type="entry name" value="L-ORNITHINE N(5)-OXYGENASE"/>
    <property type="match status" value="1"/>
</dbReference>
<keyword evidence="5" id="KW-0560">Oxidoreductase</keyword>
<evidence type="ECO:0000256" key="4">
    <source>
        <dbReference type="ARBA" id="ARBA00022827"/>
    </source>
</evidence>
<dbReference type="VEuPathDB" id="FungiDB:CLCR_08197"/>
<dbReference type="GO" id="GO:0004499">
    <property type="term" value="F:N,N-dimethylaniline monooxygenase activity"/>
    <property type="evidence" value="ECO:0007669"/>
    <property type="project" value="InterPro"/>
</dbReference>
<dbReference type="Gene3D" id="3.50.50.60">
    <property type="entry name" value="FAD/NAD(P)-binding domain"/>
    <property type="match status" value="3"/>
</dbReference>
<dbReference type="AlphaFoldDB" id="A0A1C1CU91"/>
<evidence type="ECO:0000313" key="7">
    <source>
        <dbReference type="Proteomes" id="UP000094526"/>
    </source>
</evidence>
<evidence type="ECO:0000313" key="6">
    <source>
        <dbReference type="EMBL" id="OCT52082.1"/>
    </source>
</evidence>
<dbReference type="Proteomes" id="UP000094526">
    <property type="component" value="Unassembled WGS sequence"/>
</dbReference>
<dbReference type="OrthoDB" id="3971593at2759"/>
<dbReference type="InterPro" id="IPR051209">
    <property type="entry name" value="FAD-bind_Monooxygenase_sf"/>
</dbReference>
<dbReference type="EMBL" id="LGRB01000009">
    <property type="protein sequence ID" value="OCT52082.1"/>
    <property type="molecule type" value="Genomic_DNA"/>
</dbReference>
<dbReference type="GO" id="GO:0050660">
    <property type="term" value="F:flavin adenine dinucleotide binding"/>
    <property type="evidence" value="ECO:0007669"/>
    <property type="project" value="InterPro"/>
</dbReference>
<comment type="caution">
    <text evidence="6">The sequence shown here is derived from an EMBL/GenBank/DDBJ whole genome shotgun (WGS) entry which is preliminary data.</text>
</comment>
<sequence length="641" mass="72539">MTTRIDRIRHIGADKTSGYTYYPVLIIGAGESGIAMGCRLRQVLGCDQFRIFERRSGLGGTWHTNQYPGIACDVPAVMYSFSFAQNPHWTSLFPSGPEIVRYLYDVCEKFEILDKIQYDTSVKAVRWLDDVNEWEVELDHLAPGVGDLSTRERQQLEKEKGEHAVVLRTEVVRAKVVCSAVGGLVEPKPPLDVPGLETFEGDIVHTARWKKELDLKDKDVVVVGTGCSAGQVMPQLVKPEYGARHVTQLMRSPPWAVQFLPPEAREWWKKWIPFLSTYMPGFQNGLRKFMFTVSEIEFVQLFTPNEAARQRRKKKAEELLRYLRKTVPQEYHEILTPDYEVFCKRRVVDEGWFKSLGLPNVELTTLPLTSIQPRSVTLGPGRHYPPLSKTDSTAPTDQRTIPADVIILANGYETNQWLHPLDVTGRHGRSLYKTWDERGGAQAYLGTAMDGFPNFFLIFGPNTATGHSSVILASENMVNYALNFIGPILRGEVATVDVKESAERAWTAQLQKELRNSVFNTGGGQNWYVDRKTNWNATVYPRTQVDFTLRCMFPVWRHWDIQYTRKGVVKLALTRLVRLVGLVGLIWGIVYARKNGVERMKLVVRELLSRGVQAGRSVLAVVAGPTRKVGREGVGGWMSNP</sequence>
<dbReference type="InterPro" id="IPR020946">
    <property type="entry name" value="Flavin_mOase-like"/>
</dbReference>
<dbReference type="InterPro" id="IPR036188">
    <property type="entry name" value="FAD/NAD-bd_sf"/>
</dbReference>
<reference evidence="7" key="1">
    <citation type="submission" date="2015-07" db="EMBL/GenBank/DDBJ databases">
        <authorList>
            <person name="Teixeira M.M."/>
            <person name="Souza R.C."/>
            <person name="Almeida L.G."/>
            <person name="Vicente V.A."/>
            <person name="de Hoog S."/>
            <person name="Bocca A.L."/>
            <person name="de Almeida S.R."/>
            <person name="Vasconcelos A.T."/>
            <person name="Felipe M.S."/>
        </authorList>
    </citation>
    <scope>NUCLEOTIDE SEQUENCE [LARGE SCALE GENOMIC DNA]</scope>
    <source>
        <strain evidence="7">KSF</strain>
    </source>
</reference>
<evidence type="ECO:0000256" key="2">
    <source>
        <dbReference type="ARBA" id="ARBA00010139"/>
    </source>
</evidence>
<gene>
    <name evidence="6" type="ORF">CLCR_08197</name>
</gene>
<keyword evidence="3" id="KW-0285">Flavoprotein</keyword>
<evidence type="ECO:0000256" key="1">
    <source>
        <dbReference type="ARBA" id="ARBA00001974"/>
    </source>
</evidence>
<dbReference type="GO" id="GO:0050661">
    <property type="term" value="F:NADP binding"/>
    <property type="evidence" value="ECO:0007669"/>
    <property type="project" value="InterPro"/>
</dbReference>
<dbReference type="Pfam" id="PF00743">
    <property type="entry name" value="FMO-like"/>
    <property type="match status" value="1"/>
</dbReference>
<proteinExistence type="inferred from homology"/>
<comment type="cofactor">
    <cofactor evidence="1">
        <name>FAD</name>
        <dbReference type="ChEBI" id="CHEBI:57692"/>
    </cofactor>
</comment>
<evidence type="ECO:0000256" key="5">
    <source>
        <dbReference type="ARBA" id="ARBA00023002"/>
    </source>
</evidence>
<dbReference type="STRING" id="86049.A0A1C1CU91"/>
<dbReference type="SUPFAM" id="SSF51905">
    <property type="entry name" value="FAD/NAD(P)-binding domain"/>
    <property type="match status" value="2"/>
</dbReference>
<dbReference type="PANTHER" id="PTHR42877">
    <property type="entry name" value="L-ORNITHINE N(5)-MONOOXYGENASE-RELATED"/>
    <property type="match status" value="1"/>
</dbReference>
<keyword evidence="4" id="KW-0274">FAD</keyword>
<organism evidence="6 7">
    <name type="scientific">Cladophialophora carrionii</name>
    <dbReference type="NCBI Taxonomy" id="86049"/>
    <lineage>
        <taxon>Eukaryota</taxon>
        <taxon>Fungi</taxon>
        <taxon>Dikarya</taxon>
        <taxon>Ascomycota</taxon>
        <taxon>Pezizomycotina</taxon>
        <taxon>Eurotiomycetes</taxon>
        <taxon>Chaetothyriomycetidae</taxon>
        <taxon>Chaetothyriales</taxon>
        <taxon>Herpotrichiellaceae</taxon>
        <taxon>Cladophialophora</taxon>
    </lineage>
</organism>
<comment type="similarity">
    <text evidence="2">Belongs to the FAD-binding monooxygenase family.</text>
</comment>
<accession>A0A1C1CU91</accession>
<dbReference type="VEuPathDB" id="FungiDB:G647_06057"/>
<keyword evidence="6" id="KW-0503">Monooxygenase</keyword>
<protein>
    <submittedName>
        <fullName evidence="6">Putative flavin-binding monooxygenase</fullName>
    </submittedName>
</protein>
<keyword evidence="7" id="KW-1185">Reference proteome</keyword>
<dbReference type="eggNOG" id="KOG1399">
    <property type="taxonomic scope" value="Eukaryota"/>
</dbReference>
<name>A0A1C1CU91_9EURO</name>
<evidence type="ECO:0000256" key="3">
    <source>
        <dbReference type="ARBA" id="ARBA00022630"/>
    </source>
</evidence>